<dbReference type="PROSITE" id="PS00624">
    <property type="entry name" value="GMC_OXRED_2"/>
    <property type="match status" value="1"/>
</dbReference>
<comment type="caution">
    <text evidence="6">The sequence shown here is derived from an EMBL/GenBank/DDBJ whole genome shotgun (WGS) entry which is preliminary data.</text>
</comment>
<name>A0A9P8V9V9_9PEZI</name>
<dbReference type="PANTHER" id="PTHR11552:SF123">
    <property type="entry name" value="GMC OXIDOREDUCTASE (AFU_ORTHOLOGUE AFUA_2G01770)-RELATED"/>
    <property type="match status" value="1"/>
</dbReference>
<sequence>MVLWDYIVVGGGLAGSVISNRLAEQTPRPKILVIEGGINANDREDIVWVNSTNGQGGDFDWNYQSVPQVNLDNRVIPSNAGKGLGGGTLINGAFWVRGHKLEYDQWASLVGDDRWSYESQLPYMRKTEAFFTNDTDLEQRGLDGNVKIQGMTEKGRNFPMRQPLIDSWAALGVSPVTDFDGNRGEPIGISEAQESRNNGRRQPTSLVYPLDSVTVLTETLVAKIITGLDTKGELVARGVKLANGTEIHARETILTAGAYRTPQILMLSGIGPRDTLEKHGIDVVLDQPSVGQNLHDHPVLPAFWQIKNPSEGWARESGHPLWDGPQYDLGLDIDFITTLSLPKDGLARAIEEDEGVKPDPATHPLLRQDRAHVSHTVQYSGVSPDGSVVMTLTLLLATQSKGKVTISSADINDHPVIDANFLGTAVDRFAMRESVRHDLELLTSNRTVVGREIVAGEANPNPLSVASSDEEIDARIRQFTAGCYHPMGTASMGKVVDSELRVKGVKHLRIADTSVFPVAIAANLQVATYALAEQAADIIKKAGSHGC</sequence>
<dbReference type="Proteomes" id="UP000770015">
    <property type="component" value="Unassembled WGS sequence"/>
</dbReference>
<keyword evidence="7" id="KW-1185">Reference proteome</keyword>
<evidence type="ECO:0000313" key="6">
    <source>
        <dbReference type="EMBL" id="KAH6683714.1"/>
    </source>
</evidence>
<feature type="domain" description="Glucose-methanol-choline oxidoreductase N-terminal" evidence="4">
    <location>
        <begin position="81"/>
        <end position="104"/>
    </location>
</feature>
<dbReference type="GO" id="GO:0050660">
    <property type="term" value="F:flavin adenine dinucleotide binding"/>
    <property type="evidence" value="ECO:0007669"/>
    <property type="project" value="InterPro"/>
</dbReference>
<accession>A0A9P8V9V9</accession>
<dbReference type="SUPFAM" id="SSF54373">
    <property type="entry name" value="FAD-linked reductases, C-terminal domain"/>
    <property type="match status" value="1"/>
</dbReference>
<proteinExistence type="inferred from homology"/>
<comment type="similarity">
    <text evidence="1 3">Belongs to the GMC oxidoreductase family.</text>
</comment>
<evidence type="ECO:0000256" key="3">
    <source>
        <dbReference type="RuleBase" id="RU003968"/>
    </source>
</evidence>
<dbReference type="OrthoDB" id="269227at2759"/>
<dbReference type="SUPFAM" id="SSF51905">
    <property type="entry name" value="FAD/NAD(P)-binding domain"/>
    <property type="match status" value="1"/>
</dbReference>
<dbReference type="AlphaFoldDB" id="A0A9P8V9V9"/>
<gene>
    <name evidence="6" type="ORF">F5X68DRAFT_211073</name>
</gene>
<dbReference type="InterPro" id="IPR012132">
    <property type="entry name" value="GMC_OxRdtase"/>
</dbReference>
<dbReference type="Pfam" id="PF05199">
    <property type="entry name" value="GMC_oxred_C"/>
    <property type="match status" value="1"/>
</dbReference>
<protein>
    <recommendedName>
        <fullName evidence="4 5">Glucose-methanol-choline oxidoreductase N-terminal domain-containing protein</fullName>
    </recommendedName>
</protein>
<evidence type="ECO:0000256" key="1">
    <source>
        <dbReference type="ARBA" id="ARBA00010790"/>
    </source>
</evidence>
<dbReference type="GO" id="GO:0016614">
    <property type="term" value="F:oxidoreductase activity, acting on CH-OH group of donors"/>
    <property type="evidence" value="ECO:0007669"/>
    <property type="project" value="InterPro"/>
</dbReference>
<keyword evidence="2 3" id="KW-0274">FAD</keyword>
<comment type="cofactor">
    <cofactor evidence="2">
        <name>FAD</name>
        <dbReference type="ChEBI" id="CHEBI:57692"/>
    </cofactor>
</comment>
<organism evidence="6 7">
    <name type="scientific">Plectosphaerella plurivora</name>
    <dbReference type="NCBI Taxonomy" id="936078"/>
    <lineage>
        <taxon>Eukaryota</taxon>
        <taxon>Fungi</taxon>
        <taxon>Dikarya</taxon>
        <taxon>Ascomycota</taxon>
        <taxon>Pezizomycotina</taxon>
        <taxon>Sordariomycetes</taxon>
        <taxon>Hypocreomycetidae</taxon>
        <taxon>Glomerellales</taxon>
        <taxon>Plectosphaerellaceae</taxon>
        <taxon>Plectosphaerella</taxon>
    </lineage>
</organism>
<dbReference type="PIRSF" id="PIRSF000137">
    <property type="entry name" value="Alcohol_oxidase"/>
    <property type="match status" value="1"/>
</dbReference>
<feature type="binding site" evidence="2">
    <location>
        <position position="221"/>
    </location>
    <ligand>
        <name>FAD</name>
        <dbReference type="ChEBI" id="CHEBI:57692"/>
    </ligand>
</feature>
<dbReference type="PANTHER" id="PTHR11552">
    <property type="entry name" value="GLUCOSE-METHANOL-CHOLINE GMC OXIDOREDUCTASE"/>
    <property type="match status" value="1"/>
</dbReference>
<dbReference type="Pfam" id="PF00732">
    <property type="entry name" value="GMC_oxred_N"/>
    <property type="match status" value="1"/>
</dbReference>
<dbReference type="InterPro" id="IPR000172">
    <property type="entry name" value="GMC_OxRdtase_N"/>
</dbReference>
<keyword evidence="3" id="KW-0285">Flavoprotein</keyword>
<dbReference type="InterPro" id="IPR036188">
    <property type="entry name" value="FAD/NAD-bd_sf"/>
</dbReference>
<feature type="domain" description="Glucose-methanol-choline oxidoreductase N-terminal" evidence="5">
    <location>
        <begin position="257"/>
        <end position="271"/>
    </location>
</feature>
<reference evidence="6" key="1">
    <citation type="journal article" date="2021" name="Nat. Commun.">
        <title>Genetic determinants of endophytism in the Arabidopsis root mycobiome.</title>
        <authorList>
            <person name="Mesny F."/>
            <person name="Miyauchi S."/>
            <person name="Thiergart T."/>
            <person name="Pickel B."/>
            <person name="Atanasova L."/>
            <person name="Karlsson M."/>
            <person name="Huettel B."/>
            <person name="Barry K.W."/>
            <person name="Haridas S."/>
            <person name="Chen C."/>
            <person name="Bauer D."/>
            <person name="Andreopoulos W."/>
            <person name="Pangilinan J."/>
            <person name="LaButti K."/>
            <person name="Riley R."/>
            <person name="Lipzen A."/>
            <person name="Clum A."/>
            <person name="Drula E."/>
            <person name="Henrissat B."/>
            <person name="Kohler A."/>
            <person name="Grigoriev I.V."/>
            <person name="Martin F.M."/>
            <person name="Hacquard S."/>
        </authorList>
    </citation>
    <scope>NUCLEOTIDE SEQUENCE</scope>
    <source>
        <strain evidence="6">MPI-SDFR-AT-0117</strain>
    </source>
</reference>
<dbReference type="Gene3D" id="3.50.50.60">
    <property type="entry name" value="FAD/NAD(P)-binding domain"/>
    <property type="match status" value="1"/>
</dbReference>
<dbReference type="EMBL" id="JAGSXJ010000017">
    <property type="protein sequence ID" value="KAH6683714.1"/>
    <property type="molecule type" value="Genomic_DNA"/>
</dbReference>
<dbReference type="Gene3D" id="3.30.560.10">
    <property type="entry name" value="Glucose Oxidase, domain 3"/>
    <property type="match status" value="1"/>
</dbReference>
<evidence type="ECO:0000259" key="5">
    <source>
        <dbReference type="PROSITE" id="PS00624"/>
    </source>
</evidence>
<dbReference type="InterPro" id="IPR007867">
    <property type="entry name" value="GMC_OxRtase_C"/>
</dbReference>
<evidence type="ECO:0000259" key="4">
    <source>
        <dbReference type="PROSITE" id="PS00623"/>
    </source>
</evidence>
<evidence type="ECO:0000313" key="7">
    <source>
        <dbReference type="Proteomes" id="UP000770015"/>
    </source>
</evidence>
<evidence type="ECO:0000256" key="2">
    <source>
        <dbReference type="PIRSR" id="PIRSR000137-2"/>
    </source>
</evidence>
<dbReference type="PROSITE" id="PS00623">
    <property type="entry name" value="GMC_OXRED_1"/>
    <property type="match status" value="1"/>
</dbReference>